<dbReference type="Proteomes" id="UP000711996">
    <property type="component" value="Unassembled WGS sequence"/>
</dbReference>
<organism evidence="1 2">
    <name type="scientific">Colletotrichum siamense</name>
    <name type="common">Anthracnose fungus</name>
    <dbReference type="NCBI Taxonomy" id="690259"/>
    <lineage>
        <taxon>Eukaryota</taxon>
        <taxon>Fungi</taxon>
        <taxon>Dikarya</taxon>
        <taxon>Ascomycota</taxon>
        <taxon>Pezizomycotina</taxon>
        <taxon>Sordariomycetes</taxon>
        <taxon>Hypocreomycetidae</taxon>
        <taxon>Glomerellales</taxon>
        <taxon>Glomerellaceae</taxon>
        <taxon>Colletotrichum</taxon>
        <taxon>Colletotrichum gloeosporioides species complex</taxon>
    </lineage>
</organism>
<dbReference type="EMBL" id="QPMT01000039">
    <property type="protein sequence ID" value="KAF4852383.1"/>
    <property type="molecule type" value="Genomic_DNA"/>
</dbReference>
<dbReference type="Pfam" id="PF01042">
    <property type="entry name" value="Ribonuc_L-PSP"/>
    <property type="match status" value="1"/>
</dbReference>
<evidence type="ECO:0000313" key="1">
    <source>
        <dbReference type="EMBL" id="KAF4852383.1"/>
    </source>
</evidence>
<keyword evidence="2" id="KW-1185">Reference proteome</keyword>
<dbReference type="AlphaFoldDB" id="A0A9P5K1P4"/>
<dbReference type="OrthoDB" id="309640at2759"/>
<proteinExistence type="predicted"/>
<dbReference type="InterPro" id="IPR035959">
    <property type="entry name" value="RutC-like_sf"/>
</dbReference>
<dbReference type="Gene3D" id="3.30.1330.40">
    <property type="entry name" value="RutC-like"/>
    <property type="match status" value="1"/>
</dbReference>
<protein>
    <submittedName>
        <fullName evidence="1">Uncharacterized protein</fullName>
    </submittedName>
</protein>
<name>A0A9P5K1P4_COLSI</name>
<accession>A0A9P5K1P4</accession>
<evidence type="ECO:0000313" key="2">
    <source>
        <dbReference type="Proteomes" id="UP000711996"/>
    </source>
</evidence>
<sequence>MPDRAPSLNAAAVQFSSPPGALSTVGAELGTSQAVCLPANASIVITSGQCGFRDDLSISPRLDKQIEMTLLNAQKTLRAAGVDNGLTSVYQITLYALQMDDELVRIWREMKRKYMGSHAPVETGVTVPALYGGAKVEMTFYAVGGRGFGPSQRL</sequence>
<reference evidence="1" key="1">
    <citation type="submission" date="2019-06" db="EMBL/GenBank/DDBJ databases">
        <authorList>
            <person name="Gan P."/>
            <person name="Shirasu K."/>
        </authorList>
    </citation>
    <scope>NUCLEOTIDE SEQUENCE [LARGE SCALE GENOMIC DNA]</scope>
    <source>
        <strain evidence="1">CAD2</strain>
    </source>
</reference>
<dbReference type="SUPFAM" id="SSF55298">
    <property type="entry name" value="YjgF-like"/>
    <property type="match status" value="1"/>
</dbReference>
<gene>
    <name evidence="1" type="ORF">CGCSCA2_v010414</name>
</gene>
<comment type="caution">
    <text evidence="1">The sequence shown here is derived from an EMBL/GenBank/DDBJ whole genome shotgun (WGS) entry which is preliminary data.</text>
</comment>
<dbReference type="InterPro" id="IPR006175">
    <property type="entry name" value="YjgF/YER057c/UK114"/>
</dbReference>